<dbReference type="EMBL" id="CP034438">
    <property type="protein sequence ID" value="AZN30203.1"/>
    <property type="molecule type" value="Genomic_DNA"/>
</dbReference>
<dbReference type="InterPro" id="IPR000182">
    <property type="entry name" value="GNAT_dom"/>
</dbReference>
<accession>A0A3S8Z9S5</accession>
<organism evidence="2 3">
    <name type="scientific">Flaviflexus salsibiostraticola</name>
    <dbReference type="NCBI Taxonomy" id="1282737"/>
    <lineage>
        <taxon>Bacteria</taxon>
        <taxon>Bacillati</taxon>
        <taxon>Actinomycetota</taxon>
        <taxon>Actinomycetes</taxon>
        <taxon>Actinomycetales</taxon>
        <taxon>Actinomycetaceae</taxon>
        <taxon>Flaviflexus</taxon>
    </lineage>
</organism>
<gene>
    <name evidence="2" type="ORF">EJO69_07725</name>
</gene>
<protein>
    <submittedName>
        <fullName evidence="2">N-acetyltransferase</fullName>
    </submittedName>
</protein>
<feature type="domain" description="N-acetyltransferase" evidence="1">
    <location>
        <begin position="1"/>
        <end position="151"/>
    </location>
</feature>
<dbReference type="GO" id="GO:0016747">
    <property type="term" value="F:acyltransferase activity, transferring groups other than amino-acyl groups"/>
    <property type="evidence" value="ECO:0007669"/>
    <property type="project" value="InterPro"/>
</dbReference>
<proteinExistence type="predicted"/>
<dbReference type="RefSeq" id="WP_126040741.1">
    <property type="nucleotide sequence ID" value="NZ_CP034438.1"/>
</dbReference>
<keyword evidence="2" id="KW-0808">Transferase</keyword>
<dbReference type="SUPFAM" id="SSF55729">
    <property type="entry name" value="Acyl-CoA N-acyltransferases (Nat)"/>
    <property type="match status" value="1"/>
</dbReference>
<dbReference type="OrthoDB" id="2061990at2"/>
<sequence length="168" mass="18695">MDWRSRDLGMGDADGVLEAFRSSDDMDRQGHVVSMETAQLYVGRLLGEGFRTRVAADRDTDRVLALAGAQLDRANASAWIFYWAHARARGAGITSQLVRDFCNDLLQDDLHRLELGFRVDNPASARVAERAGFVIEGREREKFLVEGERIDVITCGRLATDPWPGTGL</sequence>
<keyword evidence="3" id="KW-1185">Reference proteome</keyword>
<dbReference type="KEGG" id="fsl:EJO69_07725"/>
<dbReference type="PROSITE" id="PS51186">
    <property type="entry name" value="GNAT"/>
    <property type="match status" value="1"/>
</dbReference>
<reference evidence="2 3" key="1">
    <citation type="submission" date="2018-12" db="EMBL/GenBank/DDBJ databases">
        <title>Complete genome sequence of Flaviflexus salsibiostraticola KCTC 33148.</title>
        <authorList>
            <person name="Bae J.-W."/>
        </authorList>
    </citation>
    <scope>NUCLEOTIDE SEQUENCE [LARGE SCALE GENOMIC DNA]</scope>
    <source>
        <strain evidence="2 3">KCTC 33148</strain>
    </source>
</reference>
<evidence type="ECO:0000313" key="3">
    <source>
        <dbReference type="Proteomes" id="UP000270021"/>
    </source>
</evidence>
<name>A0A3S8Z9S5_9ACTO</name>
<evidence type="ECO:0000313" key="2">
    <source>
        <dbReference type="EMBL" id="AZN30203.1"/>
    </source>
</evidence>
<dbReference type="Proteomes" id="UP000270021">
    <property type="component" value="Chromosome"/>
</dbReference>
<dbReference type="InterPro" id="IPR016181">
    <property type="entry name" value="Acyl_CoA_acyltransferase"/>
</dbReference>
<dbReference type="Gene3D" id="3.40.630.30">
    <property type="match status" value="1"/>
</dbReference>
<dbReference type="AlphaFoldDB" id="A0A3S8Z9S5"/>
<evidence type="ECO:0000259" key="1">
    <source>
        <dbReference type="PROSITE" id="PS51186"/>
    </source>
</evidence>
<dbReference type="Pfam" id="PF13302">
    <property type="entry name" value="Acetyltransf_3"/>
    <property type="match status" value="1"/>
</dbReference>